<dbReference type="InterPro" id="IPR012347">
    <property type="entry name" value="Ferritin-like"/>
</dbReference>
<organism evidence="3">
    <name type="scientific">uncultured Alphaproteobacteria bacterium</name>
    <dbReference type="NCBI Taxonomy" id="91750"/>
    <lineage>
        <taxon>Bacteria</taxon>
        <taxon>Pseudomonadati</taxon>
        <taxon>Pseudomonadota</taxon>
        <taxon>Alphaproteobacteria</taxon>
        <taxon>environmental samples</taxon>
    </lineage>
</organism>
<dbReference type="Pfam" id="PF13628">
    <property type="entry name" value="DUF4142"/>
    <property type="match status" value="1"/>
</dbReference>
<dbReference type="AlphaFoldDB" id="A0A212KKJ4"/>
<feature type="chain" id="PRO_5013188409" description="DUF4142 domain-containing protein" evidence="1">
    <location>
        <begin position="23"/>
        <end position="159"/>
    </location>
</feature>
<evidence type="ECO:0000313" key="3">
    <source>
        <dbReference type="EMBL" id="SBW12189.1"/>
    </source>
</evidence>
<sequence length="159" mass="17475">MRVWVLALAALLGVFAAAPARAADAQELVDRAAVGDMFEVQASRMALHLSRDDAVRDFARRTIVETNEAMVALKRTADAAGLAFPERVDGERGDRLQSLMKAGDGFTPRYLQALEAERREVLQLFESYAAKGGDARVRTFARGALPDMRTRLATLRALR</sequence>
<proteinExistence type="predicted"/>
<evidence type="ECO:0000256" key="1">
    <source>
        <dbReference type="SAM" id="SignalP"/>
    </source>
</evidence>
<dbReference type="InterPro" id="IPR025419">
    <property type="entry name" value="DUF4142"/>
</dbReference>
<protein>
    <recommendedName>
        <fullName evidence="2">DUF4142 domain-containing protein</fullName>
    </recommendedName>
</protein>
<gene>
    <name evidence="3" type="ORF">KL86APRO_20487</name>
</gene>
<name>A0A212KKJ4_9PROT</name>
<evidence type="ECO:0000259" key="2">
    <source>
        <dbReference type="Pfam" id="PF13628"/>
    </source>
</evidence>
<keyword evidence="1" id="KW-0732">Signal</keyword>
<accession>A0A212KKJ4</accession>
<feature type="domain" description="DUF4142" evidence="2">
    <location>
        <begin position="25"/>
        <end position="158"/>
    </location>
</feature>
<dbReference type="Gene3D" id="1.20.1260.10">
    <property type="match status" value="1"/>
</dbReference>
<reference evidence="3" key="1">
    <citation type="submission" date="2016-04" db="EMBL/GenBank/DDBJ databases">
        <authorList>
            <person name="Evans L.H."/>
            <person name="Alamgir A."/>
            <person name="Owens N."/>
            <person name="Weber N.D."/>
            <person name="Virtaneva K."/>
            <person name="Barbian K."/>
            <person name="Babar A."/>
            <person name="Rosenke K."/>
        </authorList>
    </citation>
    <scope>NUCLEOTIDE SEQUENCE</scope>
    <source>
        <strain evidence="3">86</strain>
    </source>
</reference>
<feature type="signal peptide" evidence="1">
    <location>
        <begin position="1"/>
        <end position="22"/>
    </location>
</feature>
<dbReference type="EMBL" id="FLUO01000002">
    <property type="protein sequence ID" value="SBW12189.1"/>
    <property type="molecule type" value="Genomic_DNA"/>
</dbReference>
<dbReference type="PANTHER" id="PTHR38593:SF1">
    <property type="entry name" value="BLR2558 PROTEIN"/>
    <property type="match status" value="1"/>
</dbReference>
<dbReference type="PANTHER" id="PTHR38593">
    <property type="entry name" value="BLR2558 PROTEIN"/>
    <property type="match status" value="1"/>
</dbReference>